<gene>
    <name evidence="2" type="ORF">METZ01_LOCUS227894</name>
</gene>
<evidence type="ECO:0000259" key="1">
    <source>
        <dbReference type="Pfam" id="PF07995"/>
    </source>
</evidence>
<dbReference type="Pfam" id="PF07995">
    <property type="entry name" value="GSDH"/>
    <property type="match status" value="1"/>
</dbReference>
<evidence type="ECO:0000313" key="2">
    <source>
        <dbReference type="EMBL" id="SVB75040.1"/>
    </source>
</evidence>
<reference evidence="2" key="1">
    <citation type="submission" date="2018-05" db="EMBL/GenBank/DDBJ databases">
        <authorList>
            <person name="Lanie J.A."/>
            <person name="Ng W.-L."/>
            <person name="Kazmierczak K.M."/>
            <person name="Andrzejewski T.M."/>
            <person name="Davidsen T.M."/>
            <person name="Wayne K.J."/>
            <person name="Tettelin H."/>
            <person name="Glass J.I."/>
            <person name="Rusch D."/>
            <person name="Podicherti R."/>
            <person name="Tsui H.-C.T."/>
            <person name="Winkler M.E."/>
        </authorList>
    </citation>
    <scope>NUCLEOTIDE SEQUENCE</scope>
</reference>
<sequence>MRRNIAHLVGGATAVFAGILILQAITGMLARDATLVAVEVGRFEAPTALVARPGTQDLLIGERTGRVHRLKIADDGSFLFSELVLDISDQVTTEGEGGLLGLAFSPTGDQLYVSFTNTNWQSRIVSYRTDSNGPVAAMQRLLLAVDQPDDSHNNGHLLTDPLGRLIIGLGDGGPGLLRDPDGHGQNRATLLGTLLRILPTPNGESAYVIPPDNPFVGSETSGIRPEILVSGLRNPWRFDLDPVTGDLWIADVGYQLIEEINWLPAEDVESGADFGWAAMEGSVEYPGPEPDGHVRPVHEYRHDGISTRCSVIGGVVVRGGRIPYLEGAYLFSDFCDGVIRALVSDGKDGWSALDLDATVEVPVSFALSQNGTVYVLSLAGGVYRLDPT</sequence>
<dbReference type="InterPro" id="IPR012938">
    <property type="entry name" value="Glc/Sorbosone_DH"/>
</dbReference>
<dbReference type="Gene3D" id="2.120.10.30">
    <property type="entry name" value="TolB, C-terminal domain"/>
    <property type="match status" value="1"/>
</dbReference>
<name>A0A382GIQ9_9ZZZZ</name>
<protein>
    <recommendedName>
        <fullName evidence="1">Glucose/Sorbosone dehydrogenase domain-containing protein</fullName>
    </recommendedName>
</protein>
<organism evidence="2">
    <name type="scientific">marine metagenome</name>
    <dbReference type="NCBI Taxonomy" id="408172"/>
    <lineage>
        <taxon>unclassified sequences</taxon>
        <taxon>metagenomes</taxon>
        <taxon>ecological metagenomes</taxon>
    </lineage>
</organism>
<dbReference type="SUPFAM" id="SSF50952">
    <property type="entry name" value="Soluble quinoprotein glucose dehydrogenase"/>
    <property type="match status" value="1"/>
</dbReference>
<dbReference type="PANTHER" id="PTHR19328">
    <property type="entry name" value="HEDGEHOG-INTERACTING PROTEIN"/>
    <property type="match status" value="1"/>
</dbReference>
<feature type="domain" description="Glucose/Sorbosone dehydrogenase" evidence="1">
    <location>
        <begin position="44"/>
        <end position="333"/>
    </location>
</feature>
<accession>A0A382GIQ9</accession>
<dbReference type="InterPro" id="IPR011042">
    <property type="entry name" value="6-blade_b-propeller_TolB-like"/>
</dbReference>
<dbReference type="InterPro" id="IPR011041">
    <property type="entry name" value="Quinoprot_gluc/sorb_DH_b-prop"/>
</dbReference>
<dbReference type="AlphaFoldDB" id="A0A382GIQ9"/>
<proteinExistence type="predicted"/>
<dbReference type="EMBL" id="UINC01055775">
    <property type="protein sequence ID" value="SVB75040.1"/>
    <property type="molecule type" value="Genomic_DNA"/>
</dbReference>
<dbReference type="PANTHER" id="PTHR19328:SF75">
    <property type="entry name" value="ALDOSE SUGAR DEHYDROGENASE YLII"/>
    <property type="match status" value="1"/>
</dbReference>